<evidence type="ECO:0000256" key="1">
    <source>
        <dbReference type="SAM" id="Phobius"/>
    </source>
</evidence>
<dbReference type="EMBL" id="VWSJ01000045">
    <property type="protein sequence ID" value="MSN97163.1"/>
    <property type="molecule type" value="Genomic_DNA"/>
</dbReference>
<keyword evidence="1" id="KW-0472">Membrane</keyword>
<proteinExistence type="predicted"/>
<dbReference type="Proteomes" id="UP000476338">
    <property type="component" value="Unassembled WGS sequence"/>
</dbReference>
<reference evidence="2 3" key="1">
    <citation type="submission" date="2019-09" db="EMBL/GenBank/DDBJ databases">
        <authorList>
            <person name="Silva M."/>
            <person name="Pereira G."/>
            <person name="Lopes-Da-Costa L."/>
            <person name="Silva E."/>
        </authorList>
    </citation>
    <scope>NUCLEOTIDE SEQUENCE [LARGE SCALE GENOMIC DNA]</scope>
    <source>
        <strain evidence="2 3">FMV-PI01</strain>
    </source>
</reference>
<reference evidence="2 3" key="2">
    <citation type="submission" date="2020-03" db="EMBL/GenBank/DDBJ databases">
        <title>Campylobacter portucalensis sp. nov., a new species of Campylobacter isolated from the reproductive tract of bulls.</title>
        <authorList>
            <person name="Silva M.F."/>
            <person name="Pereira G."/>
            <person name="Carneiro C."/>
            <person name="Hemphill A."/>
            <person name="Mateus L."/>
            <person name="Lopes-Da-Costa L."/>
            <person name="Silva E."/>
        </authorList>
    </citation>
    <scope>NUCLEOTIDE SEQUENCE [LARGE SCALE GENOMIC DNA]</scope>
    <source>
        <strain evidence="2 3">FMV-PI01</strain>
    </source>
</reference>
<organism evidence="2 3">
    <name type="scientific">Campylobacter portucalensis</name>
    <dbReference type="NCBI Taxonomy" id="2608384"/>
    <lineage>
        <taxon>Bacteria</taxon>
        <taxon>Pseudomonadati</taxon>
        <taxon>Campylobacterota</taxon>
        <taxon>Epsilonproteobacteria</taxon>
        <taxon>Campylobacterales</taxon>
        <taxon>Campylobacteraceae</taxon>
        <taxon>Campylobacter</taxon>
    </lineage>
</organism>
<evidence type="ECO:0000313" key="2">
    <source>
        <dbReference type="EMBL" id="MSN97163.1"/>
    </source>
</evidence>
<keyword evidence="1" id="KW-0812">Transmembrane</keyword>
<keyword evidence="3" id="KW-1185">Reference proteome</keyword>
<protein>
    <recommendedName>
        <fullName evidence="4">Type II secretion system protein</fullName>
    </recommendedName>
</protein>
<name>A0A6L5WMY7_9BACT</name>
<accession>A0A6L5WMY7</accession>
<dbReference type="RefSeq" id="WP_154571408.1">
    <property type="nucleotide sequence ID" value="NZ_VWSJ01000045.1"/>
</dbReference>
<dbReference type="AlphaFoldDB" id="A0A6L5WMY7"/>
<keyword evidence="1" id="KW-1133">Transmembrane helix</keyword>
<gene>
    <name evidence="2" type="ORF">F1B92_08325</name>
</gene>
<evidence type="ECO:0000313" key="3">
    <source>
        <dbReference type="Proteomes" id="UP000476338"/>
    </source>
</evidence>
<evidence type="ECO:0008006" key="4">
    <source>
        <dbReference type="Google" id="ProtNLM"/>
    </source>
</evidence>
<feature type="transmembrane region" description="Helical" evidence="1">
    <location>
        <begin position="6"/>
        <end position="25"/>
    </location>
</feature>
<comment type="caution">
    <text evidence="2">The sequence shown here is derived from an EMBL/GenBank/DDBJ whole genome shotgun (WGS) entry which is preliminary data.</text>
</comment>
<sequence>MKNGFSLIMAIMFILIVSTLGLMALRFSTLTVKQNTNSYLKTQAELLAISAAEIALLEMQKTNYTKKCLDGIDIEYGILKATVKISYFDQDLKSLCTEKKMMDQGVEPLTSKKPGTNDNVAMFDIVVESKDKNLTGPIRFHKQTVQRP</sequence>